<dbReference type="InterPro" id="IPR001322">
    <property type="entry name" value="Lamin_tail_dom"/>
</dbReference>
<gene>
    <name evidence="4" type="ORF">A1355_14450</name>
</gene>
<comment type="caution">
    <text evidence="4">The sequence shown here is derived from an EMBL/GenBank/DDBJ whole genome shotgun (WGS) entry which is preliminary data.</text>
</comment>
<feature type="transmembrane region" description="Helical" evidence="1">
    <location>
        <begin position="199"/>
        <end position="219"/>
    </location>
</feature>
<organism evidence="4 5">
    <name type="scientific">Methylomonas koyamae</name>
    <dbReference type="NCBI Taxonomy" id="702114"/>
    <lineage>
        <taxon>Bacteria</taxon>
        <taxon>Pseudomonadati</taxon>
        <taxon>Pseudomonadota</taxon>
        <taxon>Gammaproteobacteria</taxon>
        <taxon>Methylococcales</taxon>
        <taxon>Methylococcaceae</taxon>
        <taxon>Methylomonas</taxon>
    </lineage>
</organism>
<reference evidence="5" key="1">
    <citation type="submission" date="2016-03" db="EMBL/GenBank/DDBJ databases">
        <authorList>
            <person name="Heylen K."/>
            <person name="De Vos P."/>
            <person name="Vekeman B."/>
        </authorList>
    </citation>
    <scope>NUCLEOTIDE SEQUENCE [LARGE SCALE GENOMIC DNA]</scope>
    <source>
        <strain evidence="5">R-45383</strain>
    </source>
</reference>
<evidence type="ECO:0000256" key="2">
    <source>
        <dbReference type="SAM" id="SignalP"/>
    </source>
</evidence>
<protein>
    <submittedName>
        <fullName evidence="4">PEP-CTERM sorting domain-containing protein</fullName>
    </submittedName>
</protein>
<feature type="chain" id="PRO_5008068733" evidence="2">
    <location>
        <begin position="23"/>
        <end position="225"/>
    </location>
</feature>
<dbReference type="Proteomes" id="UP000077628">
    <property type="component" value="Unassembled WGS sequence"/>
</dbReference>
<feature type="signal peptide" evidence="2">
    <location>
        <begin position="1"/>
        <end position="22"/>
    </location>
</feature>
<evidence type="ECO:0000313" key="5">
    <source>
        <dbReference type="Proteomes" id="UP000077628"/>
    </source>
</evidence>
<dbReference type="STRING" id="702114.A1355_14450"/>
<sequence length="225" mass="23619">MSVKKFRRAAAFGIFAASSLFAATASASTVAITEWMYNGDEFIEFTNLTNAAVDFSGWSYDDDSRSPGTVSLSAFGLVAAGESVILAENDAATFRSHWNLSASVKIIGGNTVNLGRNDEINLYNAANMLIDRLSYGDGNFPGTIRTQNVSGNPGNLAVLDQDNVTSDWVLSSVGDSFGSIASVSGEFVANPGRFALAPAAVPVPAAFPLMLSGLALFSIGRKKRA</sequence>
<keyword evidence="1" id="KW-0472">Membrane</keyword>
<dbReference type="Pfam" id="PF00932">
    <property type="entry name" value="LTD"/>
    <property type="match status" value="1"/>
</dbReference>
<feature type="domain" description="LTD" evidence="3">
    <location>
        <begin position="17"/>
        <end position="137"/>
    </location>
</feature>
<evidence type="ECO:0000313" key="4">
    <source>
        <dbReference type="EMBL" id="OAI12544.1"/>
    </source>
</evidence>
<dbReference type="AlphaFoldDB" id="A0A177N4K6"/>
<dbReference type="PROSITE" id="PS51841">
    <property type="entry name" value="LTD"/>
    <property type="match status" value="1"/>
</dbReference>
<dbReference type="InterPro" id="IPR036415">
    <property type="entry name" value="Lamin_tail_dom_sf"/>
</dbReference>
<accession>A0A177N4K6</accession>
<keyword evidence="2" id="KW-0732">Signal</keyword>
<name>A0A177N4K6_9GAMM</name>
<dbReference type="RefSeq" id="WP_064031441.1">
    <property type="nucleotide sequence ID" value="NZ_LUUK01000220.1"/>
</dbReference>
<proteinExistence type="predicted"/>
<dbReference type="OrthoDB" id="8536439at2"/>
<keyword evidence="1" id="KW-1133">Transmembrane helix</keyword>
<keyword evidence="5" id="KW-1185">Reference proteome</keyword>
<dbReference type="EMBL" id="LUUK01000220">
    <property type="protein sequence ID" value="OAI12544.1"/>
    <property type="molecule type" value="Genomic_DNA"/>
</dbReference>
<evidence type="ECO:0000256" key="1">
    <source>
        <dbReference type="SAM" id="Phobius"/>
    </source>
</evidence>
<dbReference type="SUPFAM" id="SSF74853">
    <property type="entry name" value="Lamin A/C globular tail domain"/>
    <property type="match status" value="1"/>
</dbReference>
<evidence type="ECO:0000259" key="3">
    <source>
        <dbReference type="PROSITE" id="PS51841"/>
    </source>
</evidence>
<keyword evidence="1" id="KW-0812">Transmembrane</keyword>